<dbReference type="EMBL" id="CP001674">
    <property type="protein sequence ID" value="ACT50253.1"/>
    <property type="molecule type" value="Genomic_DNA"/>
</dbReference>
<evidence type="ECO:0000256" key="6">
    <source>
        <dbReference type="ARBA" id="ARBA00022516"/>
    </source>
</evidence>
<reference evidence="18 19" key="2">
    <citation type="journal article" date="2011" name="J. Bacteriol.">
        <title>Genomes of three methylotrophs from a single niche uncover genetic and metabolic divergence of Methylophilaceae.</title>
        <authorList>
            <person name="Lapidus A."/>
            <person name="Clum A."/>
            <person name="Labutti K."/>
            <person name="Kaluzhnaya M.G."/>
            <person name="Lim S."/>
            <person name="Beck D.A."/>
            <person name="Glavina Del Rio T."/>
            <person name="Nolan M."/>
            <person name="Mavromatis K."/>
            <person name="Huntemann M."/>
            <person name="Lucas S."/>
            <person name="Lidstrom M.E."/>
            <person name="Ivanova N."/>
            <person name="Chistoserdova L."/>
        </authorList>
    </citation>
    <scope>NUCLEOTIDE SEQUENCE [LARGE SCALE GENOMIC DNA]</scope>
    <source>
        <strain evidence="18 19">SIP3-4</strain>
    </source>
</reference>
<keyword evidence="9 17" id="KW-1133">Transmembrane helix</keyword>
<feature type="transmembrane region" description="Helical" evidence="17">
    <location>
        <begin position="78"/>
        <end position="103"/>
    </location>
</feature>
<evidence type="ECO:0000256" key="13">
    <source>
        <dbReference type="ARBA" id="ARBA00023264"/>
    </source>
</evidence>
<keyword evidence="12" id="KW-0594">Phospholipid biosynthesis</keyword>
<reference evidence="19" key="1">
    <citation type="submission" date="2009-07" db="EMBL/GenBank/DDBJ databases">
        <title>Complete sequence of chromosome of Methylovorus sp. SIP3-4.</title>
        <authorList>
            <person name="Lucas S."/>
            <person name="Copeland A."/>
            <person name="Lapidus A."/>
            <person name="Glavina del Rio T."/>
            <person name="Tice H."/>
            <person name="Bruce D."/>
            <person name="Goodwin L."/>
            <person name="Pitluck S."/>
            <person name="Clum A."/>
            <person name="Larimer F."/>
            <person name="Land M."/>
            <person name="Hauser L."/>
            <person name="Kyrpides N."/>
            <person name="Mikhailova N."/>
            <person name="Kayluzhnaya M."/>
            <person name="Chistoserdova L."/>
        </authorList>
    </citation>
    <scope>NUCLEOTIDE SEQUENCE [LARGE SCALE GENOMIC DNA]</scope>
    <source>
        <strain evidence="19">SIP3-4</strain>
    </source>
</reference>
<dbReference type="PIRSF" id="PIRSF000847">
    <property type="entry name" value="Phos_ph_gly_syn"/>
    <property type="match status" value="1"/>
</dbReference>
<evidence type="ECO:0000256" key="14">
    <source>
        <dbReference type="ARBA" id="ARBA00048586"/>
    </source>
</evidence>
<evidence type="ECO:0000256" key="17">
    <source>
        <dbReference type="SAM" id="Phobius"/>
    </source>
</evidence>
<dbReference type="OrthoDB" id="9796672at2"/>
<evidence type="ECO:0000256" key="5">
    <source>
        <dbReference type="ARBA" id="ARBA00014944"/>
    </source>
</evidence>
<evidence type="ECO:0000313" key="19">
    <source>
        <dbReference type="Proteomes" id="UP000002743"/>
    </source>
</evidence>
<sequence length="189" mass="20834">MHWNIPNTLTVTRILMIPIFVGIFYMPVSVIPAHWVNFSAAVLFALAALTDWFDGYLARKLNQTSAFGAFLDPVADKLMVAAALVVLVDFERVGAVIAFIIIGREIAISALREWMAGMGEGSSVAVAQIGKFKTTVQMAAILFLLYHDPIAGLDIQLVGTVLVWIAAFLTLLSMAYYLKAAWPRMKERK</sequence>
<evidence type="ECO:0000313" key="18">
    <source>
        <dbReference type="EMBL" id="ACT50253.1"/>
    </source>
</evidence>
<dbReference type="Pfam" id="PF01066">
    <property type="entry name" value="CDP-OH_P_transf"/>
    <property type="match status" value="1"/>
</dbReference>
<dbReference type="Proteomes" id="UP000002743">
    <property type="component" value="Chromosome"/>
</dbReference>
<dbReference type="PANTHER" id="PTHR14269">
    <property type="entry name" value="CDP-DIACYLGLYCEROL--GLYCEROL-3-PHOSPHATE 3-PHOSPHATIDYLTRANSFERASE-RELATED"/>
    <property type="match status" value="1"/>
</dbReference>
<keyword evidence="11 17" id="KW-0472">Membrane</keyword>
<name>C6XCH8_METGS</name>
<evidence type="ECO:0000256" key="11">
    <source>
        <dbReference type="ARBA" id="ARBA00023136"/>
    </source>
</evidence>
<dbReference type="InterPro" id="IPR050324">
    <property type="entry name" value="CDP-alcohol_PTase-I"/>
</dbReference>
<feature type="transmembrane region" description="Helical" evidence="17">
    <location>
        <begin position="124"/>
        <end position="145"/>
    </location>
</feature>
<dbReference type="HOGENOM" id="CLU_051314_2_1_4"/>
<dbReference type="InterPro" id="IPR004570">
    <property type="entry name" value="Phosphatidylglycerol_P_synth"/>
</dbReference>
<comment type="catalytic activity">
    <reaction evidence="14">
        <text>a CDP-1,2-diacyl-sn-glycerol + sn-glycerol 3-phosphate = a 1,2-diacyl-sn-glycero-3-phospho-(1'-sn-glycero-3'-phosphate) + CMP + H(+)</text>
        <dbReference type="Rhea" id="RHEA:12593"/>
        <dbReference type="ChEBI" id="CHEBI:15378"/>
        <dbReference type="ChEBI" id="CHEBI:57597"/>
        <dbReference type="ChEBI" id="CHEBI:58332"/>
        <dbReference type="ChEBI" id="CHEBI:60110"/>
        <dbReference type="ChEBI" id="CHEBI:60377"/>
        <dbReference type="EC" id="2.7.8.5"/>
    </reaction>
</comment>
<comment type="subcellular location">
    <subcellularLocation>
        <location evidence="1">Membrane</location>
        <topology evidence="1">Multi-pass membrane protein</topology>
    </subcellularLocation>
</comment>
<feature type="transmembrane region" description="Helical" evidence="17">
    <location>
        <begin position="12"/>
        <end position="31"/>
    </location>
</feature>
<evidence type="ECO:0000256" key="2">
    <source>
        <dbReference type="ARBA" id="ARBA00005042"/>
    </source>
</evidence>
<accession>C6XCH8</accession>
<dbReference type="PROSITE" id="PS00379">
    <property type="entry name" value="CDP_ALCOHOL_P_TRANSF"/>
    <property type="match status" value="1"/>
</dbReference>
<keyword evidence="8 17" id="KW-0812">Transmembrane</keyword>
<dbReference type="InterPro" id="IPR000462">
    <property type="entry name" value="CDP-OH_P_trans"/>
</dbReference>
<keyword evidence="10" id="KW-0443">Lipid metabolism</keyword>
<proteinExistence type="inferred from homology"/>
<evidence type="ECO:0000256" key="12">
    <source>
        <dbReference type="ARBA" id="ARBA00023209"/>
    </source>
</evidence>
<evidence type="ECO:0000256" key="8">
    <source>
        <dbReference type="ARBA" id="ARBA00022692"/>
    </source>
</evidence>
<organism evidence="18 19">
    <name type="scientific">Methylovorus glucosotrophus (strain SIP3-4)</name>
    <dbReference type="NCBI Taxonomy" id="582744"/>
    <lineage>
        <taxon>Bacteria</taxon>
        <taxon>Pseudomonadati</taxon>
        <taxon>Pseudomonadota</taxon>
        <taxon>Betaproteobacteria</taxon>
        <taxon>Nitrosomonadales</taxon>
        <taxon>Methylophilaceae</taxon>
        <taxon>Methylovorus</taxon>
    </lineage>
</organism>
<dbReference type="STRING" id="582744.Msip34_1006"/>
<evidence type="ECO:0000256" key="16">
    <source>
        <dbReference type="RuleBase" id="RU003750"/>
    </source>
</evidence>
<evidence type="ECO:0000256" key="3">
    <source>
        <dbReference type="ARBA" id="ARBA00010441"/>
    </source>
</evidence>
<evidence type="ECO:0000256" key="15">
    <source>
        <dbReference type="NCBIfam" id="TIGR00560"/>
    </source>
</evidence>
<comment type="pathway">
    <text evidence="2">Phospholipid metabolism; phosphatidylglycerol biosynthesis; phosphatidylglycerol from CDP-diacylglycerol: step 1/2.</text>
</comment>
<dbReference type="GO" id="GO:0046474">
    <property type="term" value="P:glycerophospholipid biosynthetic process"/>
    <property type="evidence" value="ECO:0007669"/>
    <property type="project" value="TreeGrafter"/>
</dbReference>
<dbReference type="Gene3D" id="1.20.120.1760">
    <property type="match status" value="1"/>
</dbReference>
<evidence type="ECO:0000256" key="9">
    <source>
        <dbReference type="ARBA" id="ARBA00022989"/>
    </source>
</evidence>
<feature type="transmembrane region" description="Helical" evidence="17">
    <location>
        <begin position="157"/>
        <end position="178"/>
    </location>
</feature>
<dbReference type="NCBIfam" id="TIGR00560">
    <property type="entry name" value="pgsA"/>
    <property type="match status" value="1"/>
</dbReference>
<dbReference type="PANTHER" id="PTHR14269:SF62">
    <property type="entry name" value="CDP-DIACYLGLYCEROL--GLYCEROL-3-PHOSPHATE 3-PHOSPHATIDYLTRANSFERASE 1, CHLOROPLASTIC"/>
    <property type="match status" value="1"/>
</dbReference>
<keyword evidence="7 16" id="KW-0808">Transferase</keyword>
<keyword evidence="13" id="KW-1208">Phospholipid metabolism</keyword>
<evidence type="ECO:0000256" key="4">
    <source>
        <dbReference type="ARBA" id="ARBA00013170"/>
    </source>
</evidence>
<dbReference type="eggNOG" id="COG0558">
    <property type="taxonomic scope" value="Bacteria"/>
</dbReference>
<dbReference type="EC" id="2.7.8.5" evidence="4 15"/>
<keyword evidence="19" id="KW-1185">Reference proteome</keyword>
<evidence type="ECO:0000256" key="1">
    <source>
        <dbReference type="ARBA" id="ARBA00004141"/>
    </source>
</evidence>
<gene>
    <name evidence="18" type="ordered locus">Msip34_1006</name>
</gene>
<dbReference type="InterPro" id="IPR048254">
    <property type="entry name" value="CDP_ALCOHOL_P_TRANSF_CS"/>
</dbReference>
<keyword evidence="6" id="KW-0444">Lipid biosynthesis</keyword>
<evidence type="ECO:0000256" key="10">
    <source>
        <dbReference type="ARBA" id="ARBA00023098"/>
    </source>
</evidence>
<dbReference type="AlphaFoldDB" id="C6XCH8"/>
<dbReference type="GO" id="GO:0008444">
    <property type="term" value="F:CDP-diacylglycerol-glycerol-3-phosphate 3-phosphatidyltransferase activity"/>
    <property type="evidence" value="ECO:0007669"/>
    <property type="project" value="UniProtKB-UniRule"/>
</dbReference>
<evidence type="ECO:0000256" key="7">
    <source>
        <dbReference type="ARBA" id="ARBA00022679"/>
    </source>
</evidence>
<comment type="similarity">
    <text evidence="3 16">Belongs to the CDP-alcohol phosphatidyltransferase class-I family.</text>
</comment>
<dbReference type="KEGG" id="mei:Msip34_1006"/>
<dbReference type="RefSeq" id="WP_013441840.1">
    <property type="nucleotide sequence ID" value="NC_012969.1"/>
</dbReference>
<protein>
    <recommendedName>
        <fullName evidence="5 15">CDP-diacylglycerol--glycerol-3-phosphate 3-phosphatidyltransferase</fullName>
        <ecNumber evidence="4 15">2.7.8.5</ecNumber>
    </recommendedName>
</protein>
<dbReference type="InterPro" id="IPR043130">
    <property type="entry name" value="CDP-OH_PTrfase_TM_dom"/>
</dbReference>
<dbReference type="GO" id="GO:0016020">
    <property type="term" value="C:membrane"/>
    <property type="evidence" value="ECO:0007669"/>
    <property type="project" value="UniProtKB-SubCell"/>
</dbReference>